<comment type="similarity">
    <text evidence="3">Belongs to the HARBI1 family.</text>
</comment>
<evidence type="ECO:0000259" key="8">
    <source>
        <dbReference type="Pfam" id="PF13359"/>
    </source>
</evidence>
<sequence length="392" mass="44791">MELAHFVNVATVCAAEAEGLLEKPRSRRYAVHPYNNERSRKCPKFLEDIRKHPDKFFEYYRMSIASFDELLGALRPLITKQETSFKKPISAKERLTVTLRYLATGNTFTALQYEFHIGRSTIADIVSETCQAIWLALKDTEMPEPTKEEWYQIADTFQEKTDFPNCLGAVDGKHIRCVKPRSSGSKFFNYKKYFSVVLMAVANANLRFISIDVGAYGEEGDSTVFRDSTFGTKLYSGQLNIPAPKCLPGTDSTPQPFVFLGDEAFKIHTNLMRPFPARDIDGRRRIFNYRLSRARRSVECAFGLLANKWRIFHTPILVRPELIDDIVKACCILHNFVRQRDGANYEEGEISPFPDVINTGAAPRDQGTQVRDFFADYFVGIGAVPFQEEYNY</sequence>
<dbReference type="PANTHER" id="PTHR22930:SF269">
    <property type="entry name" value="NUCLEASE HARBI1-LIKE PROTEIN"/>
    <property type="match status" value="1"/>
</dbReference>
<evidence type="ECO:0000256" key="1">
    <source>
        <dbReference type="ARBA" id="ARBA00001968"/>
    </source>
</evidence>
<dbReference type="EMBL" id="CAKOFQ010006727">
    <property type="protein sequence ID" value="CAH1965652.1"/>
    <property type="molecule type" value="Genomic_DNA"/>
</dbReference>
<comment type="cofactor">
    <cofactor evidence="1">
        <name>a divalent metal cation</name>
        <dbReference type="ChEBI" id="CHEBI:60240"/>
    </cofactor>
</comment>
<comment type="caution">
    <text evidence="9">The sequence shown here is derived from an EMBL/GenBank/DDBJ whole genome shotgun (WGS) entry which is preliminary data.</text>
</comment>
<keyword evidence="10" id="KW-1185">Reference proteome</keyword>
<dbReference type="AlphaFoldDB" id="A0A9P0P224"/>
<evidence type="ECO:0000256" key="7">
    <source>
        <dbReference type="ARBA" id="ARBA00023242"/>
    </source>
</evidence>
<keyword evidence="4" id="KW-0540">Nuclease</keyword>
<dbReference type="PANTHER" id="PTHR22930">
    <property type="match status" value="1"/>
</dbReference>
<evidence type="ECO:0000313" key="9">
    <source>
        <dbReference type="EMBL" id="CAH1965652.1"/>
    </source>
</evidence>
<protein>
    <recommendedName>
        <fullName evidence="8">DDE Tnp4 domain-containing protein</fullName>
    </recommendedName>
</protein>
<keyword evidence="7" id="KW-0539">Nucleus</keyword>
<dbReference type="GO" id="GO:0004518">
    <property type="term" value="F:nuclease activity"/>
    <property type="evidence" value="ECO:0007669"/>
    <property type="project" value="UniProtKB-KW"/>
</dbReference>
<name>A0A9P0P224_ACAOB</name>
<evidence type="ECO:0000256" key="6">
    <source>
        <dbReference type="ARBA" id="ARBA00022801"/>
    </source>
</evidence>
<evidence type="ECO:0000313" key="10">
    <source>
        <dbReference type="Proteomes" id="UP001152888"/>
    </source>
</evidence>
<feature type="domain" description="DDE Tnp4" evidence="8">
    <location>
        <begin position="170"/>
        <end position="335"/>
    </location>
</feature>
<dbReference type="GO" id="GO:0046872">
    <property type="term" value="F:metal ion binding"/>
    <property type="evidence" value="ECO:0007669"/>
    <property type="project" value="UniProtKB-KW"/>
</dbReference>
<evidence type="ECO:0000256" key="4">
    <source>
        <dbReference type="ARBA" id="ARBA00022722"/>
    </source>
</evidence>
<organism evidence="9 10">
    <name type="scientific">Acanthoscelides obtectus</name>
    <name type="common">Bean weevil</name>
    <name type="synonym">Bruchus obtectus</name>
    <dbReference type="NCBI Taxonomy" id="200917"/>
    <lineage>
        <taxon>Eukaryota</taxon>
        <taxon>Metazoa</taxon>
        <taxon>Ecdysozoa</taxon>
        <taxon>Arthropoda</taxon>
        <taxon>Hexapoda</taxon>
        <taxon>Insecta</taxon>
        <taxon>Pterygota</taxon>
        <taxon>Neoptera</taxon>
        <taxon>Endopterygota</taxon>
        <taxon>Coleoptera</taxon>
        <taxon>Polyphaga</taxon>
        <taxon>Cucujiformia</taxon>
        <taxon>Chrysomeloidea</taxon>
        <taxon>Chrysomelidae</taxon>
        <taxon>Bruchinae</taxon>
        <taxon>Bruchini</taxon>
        <taxon>Acanthoscelides</taxon>
    </lineage>
</organism>
<proteinExistence type="inferred from homology"/>
<dbReference type="InterPro" id="IPR027806">
    <property type="entry name" value="HARBI1_dom"/>
</dbReference>
<keyword evidence="5" id="KW-0479">Metal-binding</keyword>
<dbReference type="Proteomes" id="UP001152888">
    <property type="component" value="Unassembled WGS sequence"/>
</dbReference>
<dbReference type="OrthoDB" id="6571700at2759"/>
<dbReference type="GO" id="GO:0016787">
    <property type="term" value="F:hydrolase activity"/>
    <property type="evidence" value="ECO:0007669"/>
    <property type="project" value="UniProtKB-KW"/>
</dbReference>
<comment type="subcellular location">
    <subcellularLocation>
        <location evidence="2">Nucleus</location>
    </subcellularLocation>
</comment>
<dbReference type="InterPro" id="IPR045249">
    <property type="entry name" value="HARBI1-like"/>
</dbReference>
<evidence type="ECO:0000256" key="3">
    <source>
        <dbReference type="ARBA" id="ARBA00006958"/>
    </source>
</evidence>
<dbReference type="Pfam" id="PF13359">
    <property type="entry name" value="DDE_Tnp_4"/>
    <property type="match status" value="1"/>
</dbReference>
<keyword evidence="6" id="KW-0378">Hydrolase</keyword>
<reference evidence="9" key="1">
    <citation type="submission" date="2022-03" db="EMBL/GenBank/DDBJ databases">
        <authorList>
            <person name="Sayadi A."/>
        </authorList>
    </citation>
    <scope>NUCLEOTIDE SEQUENCE</scope>
</reference>
<gene>
    <name evidence="9" type="ORF">ACAOBT_LOCUS6448</name>
</gene>
<evidence type="ECO:0000256" key="2">
    <source>
        <dbReference type="ARBA" id="ARBA00004123"/>
    </source>
</evidence>
<dbReference type="GO" id="GO:0005634">
    <property type="term" value="C:nucleus"/>
    <property type="evidence" value="ECO:0007669"/>
    <property type="project" value="UniProtKB-SubCell"/>
</dbReference>
<evidence type="ECO:0000256" key="5">
    <source>
        <dbReference type="ARBA" id="ARBA00022723"/>
    </source>
</evidence>
<accession>A0A9P0P224</accession>